<evidence type="ECO:0008006" key="3">
    <source>
        <dbReference type="Google" id="ProtNLM"/>
    </source>
</evidence>
<dbReference type="STRING" id="79604.AAY81_03395"/>
<dbReference type="Proteomes" id="UP000182975">
    <property type="component" value="Unassembled WGS sequence"/>
</dbReference>
<gene>
    <name evidence="1" type="ORF">SAMN02910314_00636</name>
</gene>
<dbReference type="RefSeq" id="WP_066661380.1">
    <property type="nucleotide sequence ID" value="NZ_CP011402.1"/>
</dbReference>
<accession>A0A1H8R313</accession>
<dbReference type="AlphaFoldDB" id="A0A1H8R313"/>
<name>A0A1H8R313_9ACTN</name>
<protein>
    <recommendedName>
        <fullName evidence="3">Abi-like protein</fullName>
    </recommendedName>
</protein>
<dbReference type="OrthoDB" id="3418622at2"/>
<sequence>MGGHGDSVQWAKRWLSEERLEPYLRRCDGDIGRAIELYEWNISLGEVLMRDVSHFEVAILNSYDRVMAESWGGAKHWLLDEESPARRPVMRSAARGQLDVNRINRKIIDDAVARLRPGFTSGSLVASLTLGFWVHLSDRSREAVIRRTGL</sequence>
<evidence type="ECO:0000313" key="2">
    <source>
        <dbReference type="Proteomes" id="UP000182975"/>
    </source>
</evidence>
<reference evidence="2" key="1">
    <citation type="submission" date="2016-10" db="EMBL/GenBank/DDBJ databases">
        <authorList>
            <person name="Varghese N."/>
        </authorList>
    </citation>
    <scope>NUCLEOTIDE SEQUENCE [LARGE SCALE GENOMIC DNA]</scope>
    <source>
        <strain evidence="2">DSM 21843</strain>
    </source>
</reference>
<proteinExistence type="predicted"/>
<keyword evidence="2" id="KW-1185">Reference proteome</keyword>
<organism evidence="1 2">
    <name type="scientific">Denitrobacterium detoxificans</name>
    <dbReference type="NCBI Taxonomy" id="79604"/>
    <lineage>
        <taxon>Bacteria</taxon>
        <taxon>Bacillati</taxon>
        <taxon>Actinomycetota</taxon>
        <taxon>Coriobacteriia</taxon>
        <taxon>Eggerthellales</taxon>
        <taxon>Eggerthellaceae</taxon>
        <taxon>Denitrobacterium</taxon>
    </lineage>
</organism>
<evidence type="ECO:0000313" key="1">
    <source>
        <dbReference type="EMBL" id="SEO60691.1"/>
    </source>
</evidence>
<dbReference type="EMBL" id="FOEC01000003">
    <property type="protein sequence ID" value="SEO60691.1"/>
    <property type="molecule type" value="Genomic_DNA"/>
</dbReference>